<keyword evidence="4" id="KW-1133">Transmembrane helix</keyword>
<organism evidence="7 8">
    <name type="scientific">Rubinisphaera italica</name>
    <dbReference type="NCBI Taxonomy" id="2527969"/>
    <lineage>
        <taxon>Bacteria</taxon>
        <taxon>Pseudomonadati</taxon>
        <taxon>Planctomycetota</taxon>
        <taxon>Planctomycetia</taxon>
        <taxon>Planctomycetales</taxon>
        <taxon>Planctomycetaceae</taxon>
        <taxon>Rubinisphaera</taxon>
    </lineage>
</organism>
<gene>
    <name evidence="7" type="primary">mprF</name>
    <name evidence="7" type="ORF">Pan54_38920</name>
</gene>
<dbReference type="GO" id="GO:0005886">
    <property type="term" value="C:plasma membrane"/>
    <property type="evidence" value="ECO:0007669"/>
    <property type="project" value="UniProtKB-SubCell"/>
</dbReference>
<evidence type="ECO:0000256" key="3">
    <source>
        <dbReference type="ARBA" id="ARBA00022692"/>
    </source>
</evidence>
<dbReference type="AlphaFoldDB" id="A0A5C5XJJ4"/>
<evidence type="ECO:0000256" key="5">
    <source>
        <dbReference type="ARBA" id="ARBA00023136"/>
    </source>
</evidence>
<name>A0A5C5XJJ4_9PLAN</name>
<protein>
    <submittedName>
        <fullName evidence="7">Phosphatidylglycerol lysyltransferase</fullName>
        <ecNumber evidence="7">2.3.2.3</ecNumber>
    </submittedName>
</protein>
<dbReference type="OrthoDB" id="145485at2"/>
<keyword evidence="2" id="KW-1003">Cell membrane</keyword>
<keyword evidence="7" id="KW-0808">Transferase</keyword>
<dbReference type="PANTHER" id="PTHR34697:SF2">
    <property type="entry name" value="PHOSPHATIDYLGLYCEROL LYSYLTRANSFERASE"/>
    <property type="match status" value="1"/>
</dbReference>
<evidence type="ECO:0000256" key="4">
    <source>
        <dbReference type="ARBA" id="ARBA00022989"/>
    </source>
</evidence>
<dbReference type="Pfam" id="PF09924">
    <property type="entry name" value="LPG_synthase_C"/>
    <property type="match status" value="1"/>
</dbReference>
<comment type="caution">
    <text evidence="7">The sequence shown here is derived from an EMBL/GenBank/DDBJ whole genome shotgun (WGS) entry which is preliminary data.</text>
</comment>
<dbReference type="PANTHER" id="PTHR34697">
    <property type="entry name" value="PHOSPHATIDYLGLYCEROL LYSYLTRANSFERASE"/>
    <property type="match status" value="1"/>
</dbReference>
<sequence length="387" mass="45092">MLCRSSPYSINLSSLLTDTCTIQNSQKRNDLSSPDPPEERLEVERCAFNNGQFPDSYLTTEPEYLHFWNEQRTGYIGYVQDGRYIHIVGGLIAPEEDKEELLRQICEFVAQNKLHTNFFSIPEHDLPLFKKFGFQATKFGENAILELKGHNWQGKPYSWVRRQVSFVSRQGIVGREILLDELTIDERTHAFERLQKMNEAQLSGRVLNHEIGLLEGKLYPDYFYRRRLFVAHPENEPDNWQAFVACTPMQGGRGWATEMYRSTDDSVRGVIPFLFVHLIDKMQAEGIEEVSLCMVPAIHCDKKYPGDSATTRFFLSLWEKRMNFLFSVQGLYHFKSRFRPRFESVFLCVKPKITNLSTFSFVKCVGVFQLSWKNLFRLCWPGKKTDS</sequence>
<dbReference type="InterPro" id="IPR051211">
    <property type="entry name" value="PG_lysyltransferase"/>
</dbReference>
<evidence type="ECO:0000313" key="8">
    <source>
        <dbReference type="Proteomes" id="UP000316095"/>
    </source>
</evidence>
<reference evidence="7 8" key="1">
    <citation type="submission" date="2019-02" db="EMBL/GenBank/DDBJ databases">
        <title>Deep-cultivation of Planctomycetes and their phenomic and genomic characterization uncovers novel biology.</title>
        <authorList>
            <person name="Wiegand S."/>
            <person name="Jogler M."/>
            <person name="Boedeker C."/>
            <person name="Pinto D."/>
            <person name="Vollmers J."/>
            <person name="Rivas-Marin E."/>
            <person name="Kohn T."/>
            <person name="Peeters S.H."/>
            <person name="Heuer A."/>
            <person name="Rast P."/>
            <person name="Oberbeckmann S."/>
            <person name="Bunk B."/>
            <person name="Jeske O."/>
            <person name="Meyerdierks A."/>
            <person name="Storesund J.E."/>
            <person name="Kallscheuer N."/>
            <person name="Luecker S."/>
            <person name="Lage O.M."/>
            <person name="Pohl T."/>
            <person name="Merkel B.J."/>
            <person name="Hornburger P."/>
            <person name="Mueller R.-W."/>
            <person name="Bruemmer F."/>
            <person name="Labrenz M."/>
            <person name="Spormann A.M."/>
            <person name="Op Den Camp H."/>
            <person name="Overmann J."/>
            <person name="Amann R."/>
            <person name="Jetten M.S.M."/>
            <person name="Mascher T."/>
            <person name="Medema M.H."/>
            <person name="Devos D.P."/>
            <person name="Kaster A.-K."/>
            <person name="Ovreas L."/>
            <person name="Rohde M."/>
            <person name="Galperin M.Y."/>
            <person name="Jogler C."/>
        </authorList>
    </citation>
    <scope>NUCLEOTIDE SEQUENCE [LARGE SCALE GENOMIC DNA]</scope>
    <source>
        <strain evidence="7 8">Pan54</strain>
    </source>
</reference>
<dbReference type="Proteomes" id="UP000316095">
    <property type="component" value="Unassembled WGS sequence"/>
</dbReference>
<evidence type="ECO:0000256" key="2">
    <source>
        <dbReference type="ARBA" id="ARBA00022475"/>
    </source>
</evidence>
<dbReference type="GO" id="GO:0050071">
    <property type="term" value="F:phosphatidylglycerol lysyltransferase activity"/>
    <property type="evidence" value="ECO:0007669"/>
    <property type="project" value="UniProtKB-EC"/>
</dbReference>
<keyword evidence="3" id="KW-0812">Transmembrane</keyword>
<dbReference type="EMBL" id="SJPG01000001">
    <property type="protein sequence ID" value="TWT63140.1"/>
    <property type="molecule type" value="Genomic_DNA"/>
</dbReference>
<accession>A0A5C5XJJ4</accession>
<dbReference type="GO" id="GO:0055091">
    <property type="term" value="P:phospholipid homeostasis"/>
    <property type="evidence" value="ECO:0007669"/>
    <property type="project" value="TreeGrafter"/>
</dbReference>
<keyword evidence="8" id="KW-1185">Reference proteome</keyword>
<feature type="domain" description="Phosphatidylglycerol lysyltransferase C-terminal" evidence="6">
    <location>
        <begin position="51"/>
        <end position="348"/>
    </location>
</feature>
<keyword evidence="7" id="KW-0012">Acyltransferase</keyword>
<dbReference type="EC" id="2.3.2.3" evidence="7"/>
<evidence type="ECO:0000256" key="1">
    <source>
        <dbReference type="ARBA" id="ARBA00004651"/>
    </source>
</evidence>
<keyword evidence="5" id="KW-0472">Membrane</keyword>
<dbReference type="InterPro" id="IPR024320">
    <property type="entry name" value="LPG_synthase_C"/>
</dbReference>
<proteinExistence type="predicted"/>
<comment type="subcellular location">
    <subcellularLocation>
        <location evidence="1">Cell membrane</location>
        <topology evidence="1">Multi-pass membrane protein</topology>
    </subcellularLocation>
</comment>
<evidence type="ECO:0000313" key="7">
    <source>
        <dbReference type="EMBL" id="TWT63140.1"/>
    </source>
</evidence>
<evidence type="ECO:0000259" key="6">
    <source>
        <dbReference type="Pfam" id="PF09924"/>
    </source>
</evidence>